<dbReference type="EMBL" id="VTPC01091291">
    <property type="protein sequence ID" value="KAF2878769.1"/>
    <property type="molecule type" value="Genomic_DNA"/>
</dbReference>
<dbReference type="GO" id="GO:0004563">
    <property type="term" value="F:beta-N-acetylhexosaminidase activity"/>
    <property type="evidence" value="ECO:0007669"/>
    <property type="project" value="UniProtKB-EC"/>
</dbReference>
<dbReference type="OrthoDB" id="428480at2759"/>
<dbReference type="PANTHER" id="PTHR22600:SF21">
    <property type="entry name" value="BETA-HEXOSAMINIDASE A"/>
    <property type="match status" value="1"/>
</dbReference>
<evidence type="ECO:0000256" key="10">
    <source>
        <dbReference type="SAM" id="SignalP"/>
    </source>
</evidence>
<dbReference type="AlphaFoldDB" id="A0A8K0C3J4"/>
<reference evidence="13" key="1">
    <citation type="submission" date="2019-08" db="EMBL/GenBank/DDBJ databases">
        <title>The genome of the North American firefly Photinus pyralis.</title>
        <authorList>
            <consortium name="Photinus pyralis genome working group"/>
            <person name="Fallon T.R."/>
            <person name="Sander Lower S.E."/>
            <person name="Weng J.-K."/>
        </authorList>
    </citation>
    <scope>NUCLEOTIDE SEQUENCE</scope>
    <source>
        <strain evidence="13">TRF0915ILg1</strain>
        <tissue evidence="13">Whole body</tissue>
    </source>
</reference>
<dbReference type="PANTHER" id="PTHR22600">
    <property type="entry name" value="BETA-HEXOSAMINIDASE"/>
    <property type="match status" value="1"/>
</dbReference>
<dbReference type="InterPro" id="IPR025705">
    <property type="entry name" value="Beta_hexosaminidase_sua/sub"/>
</dbReference>
<dbReference type="Gene3D" id="3.20.20.80">
    <property type="entry name" value="Glycosidases"/>
    <property type="match status" value="1"/>
</dbReference>
<dbReference type="Pfam" id="PF14845">
    <property type="entry name" value="Glycohydro_20b2"/>
    <property type="match status" value="1"/>
</dbReference>
<dbReference type="InterPro" id="IPR015883">
    <property type="entry name" value="Glyco_hydro_20_cat"/>
</dbReference>
<proteinExistence type="inferred from homology"/>
<feature type="domain" description="Glycoside hydrolase family 20 catalytic" evidence="11">
    <location>
        <begin position="193"/>
        <end position="511"/>
    </location>
</feature>
<dbReference type="SUPFAM" id="SSF51445">
    <property type="entry name" value="(Trans)glycosidases"/>
    <property type="match status" value="1"/>
</dbReference>
<evidence type="ECO:0000256" key="6">
    <source>
        <dbReference type="ARBA" id="ARBA00023295"/>
    </source>
</evidence>
<evidence type="ECO:0000256" key="7">
    <source>
        <dbReference type="PIRNR" id="PIRNR001093"/>
    </source>
</evidence>
<evidence type="ECO:0000259" key="11">
    <source>
        <dbReference type="Pfam" id="PF00728"/>
    </source>
</evidence>
<dbReference type="CDD" id="cd06562">
    <property type="entry name" value="GH20_HexA_HexB-like"/>
    <property type="match status" value="1"/>
</dbReference>
<feature type="disulfide bond" evidence="9">
    <location>
        <begin position="302"/>
        <end position="353"/>
    </location>
</feature>
<sequence length="549" mass="63125">MYVLRNILLLLTFLGVIAQIACYIVEPGPTVRATKGAVWPKPQRQISSDSFYIVRPQAFEFRVVAENCDLLQNSLQRYLDIINGSTVSQPISKNLVQKRHYYKPWRADKNFMGYLDTLDVLLTDPCKDIDLPTHEMKEQYILNITSEGTGTVLSASTIWGILRGLETFSQLLHATDEKALQINCTTIFDFPRFSHRGLLIDTSRHFIPMIKLFKTIDAMAYNKLNVFHWHITDDQSFPYQSLKYPELSEMGAYTSWYIYTPSDVQKIIRYAAARGIRVVVEFDTPGHTRSWGEAFPDLLTPCYANGVPNGQYGPMDPTKESTYSFLQKFFEEVVKVFSDQYLHLGADEVGYECWESNPDIKEYMEQHGLTSYRQLEDLFVQKLLDIVHNLKAKTIIWEEAFTNGLQLRNDTVVQVWKDWSIGGWKWTTYRATRAGLQVLLSACWYLDHLSNGGDWQKYYDCEPTDFGGSEQQKELMKGGEACMWAEVVNENNIESRVWPRASATAEKLWSAKDAETKQEAAKRLEEHTCRMNKRGIQAQPPNSAGYCIL</sequence>
<feature type="chain" id="PRO_5035445872" description="Beta-hexosaminidase" evidence="10">
    <location>
        <begin position="19"/>
        <end position="549"/>
    </location>
</feature>
<dbReference type="Gene3D" id="3.30.379.10">
    <property type="entry name" value="Chitobiase/beta-hexosaminidase domain 2-like"/>
    <property type="match status" value="1"/>
</dbReference>
<evidence type="ECO:0000256" key="3">
    <source>
        <dbReference type="ARBA" id="ARBA00022729"/>
    </source>
</evidence>
<comment type="similarity">
    <text evidence="2 7">Belongs to the glycosyl hydrolase 20 family.</text>
</comment>
<dbReference type="GO" id="GO:0005975">
    <property type="term" value="P:carbohydrate metabolic process"/>
    <property type="evidence" value="ECO:0007669"/>
    <property type="project" value="InterPro"/>
</dbReference>
<feature type="disulfide bond" evidence="9">
    <location>
        <begin position="529"/>
        <end position="547"/>
    </location>
</feature>
<evidence type="ECO:0000256" key="1">
    <source>
        <dbReference type="ARBA" id="ARBA00001231"/>
    </source>
</evidence>
<feature type="disulfide bond" evidence="9">
    <location>
        <begin position="68"/>
        <end position="126"/>
    </location>
</feature>
<dbReference type="InterPro" id="IPR017853">
    <property type="entry name" value="GH"/>
</dbReference>
<gene>
    <name evidence="13" type="ORF">ILUMI_27396</name>
</gene>
<name>A0A8K0C3J4_IGNLU</name>
<evidence type="ECO:0000256" key="5">
    <source>
        <dbReference type="ARBA" id="ARBA00023180"/>
    </source>
</evidence>
<evidence type="ECO:0000256" key="9">
    <source>
        <dbReference type="PIRSR" id="PIRSR001093-2"/>
    </source>
</evidence>
<dbReference type="GO" id="GO:0006689">
    <property type="term" value="P:ganglioside catabolic process"/>
    <property type="evidence" value="ECO:0007669"/>
    <property type="project" value="TreeGrafter"/>
</dbReference>
<dbReference type="SUPFAM" id="SSF55545">
    <property type="entry name" value="beta-N-acetylhexosaminidase-like domain"/>
    <property type="match status" value="1"/>
</dbReference>
<feature type="domain" description="Beta-hexosaminidase eukaryotic type N-terminal" evidence="12">
    <location>
        <begin position="38"/>
        <end position="171"/>
    </location>
</feature>
<dbReference type="FunFam" id="3.20.20.80:FF:000063">
    <property type="entry name" value="Beta-hexosaminidase"/>
    <property type="match status" value="1"/>
</dbReference>
<feature type="active site" description="Proton donor" evidence="8">
    <location>
        <position position="348"/>
    </location>
</feature>
<protein>
    <recommendedName>
        <fullName evidence="7">Beta-hexosaminidase</fullName>
        <ecNumber evidence="7">3.2.1.52</ecNumber>
    </recommendedName>
</protein>
<dbReference type="GO" id="GO:0016020">
    <property type="term" value="C:membrane"/>
    <property type="evidence" value="ECO:0007669"/>
    <property type="project" value="TreeGrafter"/>
</dbReference>
<keyword evidence="6 7" id="KW-0326">Glycosidase</keyword>
<evidence type="ECO:0000256" key="2">
    <source>
        <dbReference type="ARBA" id="ARBA00006285"/>
    </source>
</evidence>
<comment type="caution">
    <text evidence="13">The sequence shown here is derived from an EMBL/GenBank/DDBJ whole genome shotgun (WGS) entry which is preliminary data.</text>
</comment>
<comment type="catalytic activity">
    <reaction evidence="1 7">
        <text>Hydrolysis of terminal non-reducing N-acetyl-D-hexosamine residues in N-acetyl-beta-D-hexosaminides.</text>
        <dbReference type="EC" id="3.2.1.52"/>
    </reaction>
</comment>
<dbReference type="PRINTS" id="PR00738">
    <property type="entry name" value="GLHYDRLASE20"/>
</dbReference>
<dbReference type="InterPro" id="IPR029018">
    <property type="entry name" value="Hex-like_dom2"/>
</dbReference>
<dbReference type="Pfam" id="PF00728">
    <property type="entry name" value="Glyco_hydro_20"/>
    <property type="match status" value="1"/>
</dbReference>
<dbReference type="EC" id="3.2.1.52" evidence="7"/>
<dbReference type="PIRSF" id="PIRSF001093">
    <property type="entry name" value="B-hxosamndse_ab_euk"/>
    <property type="match status" value="1"/>
</dbReference>
<dbReference type="InterPro" id="IPR029019">
    <property type="entry name" value="HEX_eukaryotic_N"/>
</dbReference>
<evidence type="ECO:0000256" key="8">
    <source>
        <dbReference type="PIRSR" id="PIRSR001093-1"/>
    </source>
</evidence>
<evidence type="ECO:0000259" key="12">
    <source>
        <dbReference type="Pfam" id="PF14845"/>
    </source>
</evidence>
<evidence type="ECO:0000313" key="13">
    <source>
        <dbReference type="EMBL" id="KAF2878769.1"/>
    </source>
</evidence>
<accession>A0A8K0C3J4</accession>
<feature type="signal peptide" evidence="10">
    <location>
        <begin position="1"/>
        <end position="18"/>
    </location>
</feature>
<dbReference type="Proteomes" id="UP000801492">
    <property type="component" value="Unassembled WGS sequence"/>
</dbReference>
<evidence type="ECO:0000256" key="4">
    <source>
        <dbReference type="ARBA" id="ARBA00022801"/>
    </source>
</evidence>
<keyword evidence="14" id="KW-1185">Reference proteome</keyword>
<dbReference type="GO" id="GO:0030203">
    <property type="term" value="P:glycosaminoglycan metabolic process"/>
    <property type="evidence" value="ECO:0007669"/>
    <property type="project" value="TreeGrafter"/>
</dbReference>
<keyword evidence="4 7" id="KW-0378">Hydrolase</keyword>
<keyword evidence="9" id="KW-1015">Disulfide bond</keyword>
<evidence type="ECO:0000313" key="14">
    <source>
        <dbReference type="Proteomes" id="UP000801492"/>
    </source>
</evidence>
<keyword evidence="5" id="KW-0325">Glycoprotein</keyword>
<organism evidence="13 14">
    <name type="scientific">Ignelater luminosus</name>
    <name type="common">Cucubano</name>
    <name type="synonym">Pyrophorus luminosus</name>
    <dbReference type="NCBI Taxonomy" id="2038154"/>
    <lineage>
        <taxon>Eukaryota</taxon>
        <taxon>Metazoa</taxon>
        <taxon>Ecdysozoa</taxon>
        <taxon>Arthropoda</taxon>
        <taxon>Hexapoda</taxon>
        <taxon>Insecta</taxon>
        <taxon>Pterygota</taxon>
        <taxon>Neoptera</taxon>
        <taxon>Endopterygota</taxon>
        <taxon>Coleoptera</taxon>
        <taxon>Polyphaga</taxon>
        <taxon>Elateriformia</taxon>
        <taxon>Elateroidea</taxon>
        <taxon>Elateridae</taxon>
        <taxon>Agrypninae</taxon>
        <taxon>Pyrophorini</taxon>
        <taxon>Ignelater</taxon>
    </lineage>
</organism>
<dbReference type="GO" id="GO:0005764">
    <property type="term" value="C:lysosome"/>
    <property type="evidence" value="ECO:0007669"/>
    <property type="project" value="TreeGrafter"/>
</dbReference>
<keyword evidence="3 10" id="KW-0732">Signal</keyword>